<name>A0ABW3AX81_9SPHI</name>
<accession>A0ABW3AX81</accession>
<evidence type="ECO:0000313" key="1">
    <source>
        <dbReference type="EMBL" id="MFD0795548.1"/>
    </source>
</evidence>
<keyword evidence="2" id="KW-1185">Reference proteome</keyword>
<gene>
    <name evidence="1" type="ORF">ACFQZX_18140</name>
</gene>
<organism evidence="1 2">
    <name type="scientific">Mucilaginibacter litoreus</name>
    <dbReference type="NCBI Taxonomy" id="1048221"/>
    <lineage>
        <taxon>Bacteria</taxon>
        <taxon>Pseudomonadati</taxon>
        <taxon>Bacteroidota</taxon>
        <taxon>Sphingobacteriia</taxon>
        <taxon>Sphingobacteriales</taxon>
        <taxon>Sphingobacteriaceae</taxon>
        <taxon>Mucilaginibacter</taxon>
    </lineage>
</organism>
<dbReference type="Proteomes" id="UP001597010">
    <property type="component" value="Unassembled WGS sequence"/>
</dbReference>
<dbReference type="EMBL" id="JBHTHZ010000014">
    <property type="protein sequence ID" value="MFD0795548.1"/>
    <property type="molecule type" value="Genomic_DNA"/>
</dbReference>
<sequence>MLLYDENLQQLSEAQIAALKQELLTGLDTIAVPEQQELESDLADYYVQADAQEKGLYQMESLAYKAANMGETIFERIRKFICGFLAADSTASDIIDKILEAIASIIPGGIIIKWIVKKLVKYILNIGYQALCPTGN</sequence>
<dbReference type="RefSeq" id="WP_377118052.1">
    <property type="nucleotide sequence ID" value="NZ_JBHTHZ010000014.1"/>
</dbReference>
<proteinExistence type="predicted"/>
<protein>
    <submittedName>
        <fullName evidence="1">Uncharacterized protein</fullName>
    </submittedName>
</protein>
<comment type="caution">
    <text evidence="1">The sequence shown here is derived from an EMBL/GenBank/DDBJ whole genome shotgun (WGS) entry which is preliminary data.</text>
</comment>
<reference evidence="2" key="1">
    <citation type="journal article" date="2019" name="Int. J. Syst. Evol. Microbiol.">
        <title>The Global Catalogue of Microorganisms (GCM) 10K type strain sequencing project: providing services to taxonomists for standard genome sequencing and annotation.</title>
        <authorList>
            <consortium name="The Broad Institute Genomics Platform"/>
            <consortium name="The Broad Institute Genome Sequencing Center for Infectious Disease"/>
            <person name="Wu L."/>
            <person name="Ma J."/>
        </authorList>
    </citation>
    <scope>NUCLEOTIDE SEQUENCE [LARGE SCALE GENOMIC DNA]</scope>
    <source>
        <strain evidence="2">CCUG 61484</strain>
    </source>
</reference>
<evidence type="ECO:0000313" key="2">
    <source>
        <dbReference type="Proteomes" id="UP001597010"/>
    </source>
</evidence>